<dbReference type="Gene3D" id="1.10.10.10">
    <property type="entry name" value="Winged helix-like DNA-binding domain superfamily/Winged helix DNA-binding domain"/>
    <property type="match status" value="1"/>
</dbReference>
<dbReference type="PRINTS" id="PR00039">
    <property type="entry name" value="HTHLYSR"/>
</dbReference>
<reference evidence="6" key="2">
    <citation type="journal article" date="2014" name="ISME J.">
        <title>Microbial stratification in low pH oxic and suboxic macroscopic growths along an acid mine drainage.</title>
        <authorList>
            <person name="Mendez-Garcia C."/>
            <person name="Mesa V."/>
            <person name="Sprenger R.R."/>
            <person name="Richter M."/>
            <person name="Diez M.S."/>
            <person name="Solano J."/>
            <person name="Bargiela R."/>
            <person name="Golyshina O.V."/>
            <person name="Manteca A."/>
            <person name="Ramos J.L."/>
            <person name="Gallego J.R."/>
            <person name="Llorente I."/>
            <person name="Martins Dos Santos V.A."/>
            <person name="Jensen O.N."/>
            <person name="Pelaez A.I."/>
            <person name="Sanchez J."/>
            <person name="Ferrer M."/>
        </authorList>
    </citation>
    <scope>NUCLEOTIDE SEQUENCE</scope>
</reference>
<dbReference type="EMBL" id="AUZX01003222">
    <property type="protein sequence ID" value="EQD74499.1"/>
    <property type="molecule type" value="Genomic_DNA"/>
</dbReference>
<reference evidence="6" key="1">
    <citation type="submission" date="2013-08" db="EMBL/GenBank/DDBJ databases">
        <authorList>
            <person name="Mendez C."/>
            <person name="Richter M."/>
            <person name="Ferrer M."/>
            <person name="Sanchez J."/>
        </authorList>
    </citation>
    <scope>NUCLEOTIDE SEQUENCE</scope>
</reference>
<name>T1CYY1_9ZZZZ</name>
<keyword evidence="4" id="KW-0804">Transcription</keyword>
<keyword evidence="2" id="KW-0805">Transcription regulation</keyword>
<dbReference type="SUPFAM" id="SSF46785">
    <property type="entry name" value="Winged helix' DNA-binding domain"/>
    <property type="match status" value="1"/>
</dbReference>
<evidence type="ECO:0000256" key="3">
    <source>
        <dbReference type="ARBA" id="ARBA00023125"/>
    </source>
</evidence>
<dbReference type="PANTHER" id="PTHR30419">
    <property type="entry name" value="HTH-TYPE TRANSCRIPTIONAL REGULATOR YBHD"/>
    <property type="match status" value="1"/>
</dbReference>
<evidence type="ECO:0000256" key="2">
    <source>
        <dbReference type="ARBA" id="ARBA00023015"/>
    </source>
</evidence>
<feature type="domain" description="HTH lysR-type" evidence="5">
    <location>
        <begin position="4"/>
        <end position="61"/>
    </location>
</feature>
<comment type="similarity">
    <text evidence="1">Belongs to the LysR transcriptional regulatory family.</text>
</comment>
<dbReference type="InterPro" id="IPR036390">
    <property type="entry name" value="WH_DNA-bd_sf"/>
</dbReference>
<evidence type="ECO:0000259" key="5">
    <source>
        <dbReference type="PROSITE" id="PS50931"/>
    </source>
</evidence>
<evidence type="ECO:0000313" key="6">
    <source>
        <dbReference type="EMBL" id="EQD74499.1"/>
    </source>
</evidence>
<dbReference type="PROSITE" id="PS50931">
    <property type="entry name" value="HTH_LYSR"/>
    <property type="match status" value="1"/>
</dbReference>
<proteinExistence type="inferred from homology"/>
<feature type="non-terminal residue" evidence="6">
    <location>
        <position position="103"/>
    </location>
</feature>
<evidence type="ECO:0000256" key="1">
    <source>
        <dbReference type="ARBA" id="ARBA00009437"/>
    </source>
</evidence>
<keyword evidence="3" id="KW-0238">DNA-binding</keyword>
<dbReference type="InterPro" id="IPR050950">
    <property type="entry name" value="HTH-type_LysR_regulators"/>
</dbReference>
<evidence type="ECO:0000256" key="4">
    <source>
        <dbReference type="ARBA" id="ARBA00023163"/>
    </source>
</evidence>
<protein>
    <submittedName>
        <fullName evidence="6">Secreted protein containing Bacterial regulatory protein, LysR domain protein</fullName>
    </submittedName>
</protein>
<dbReference type="GO" id="GO:0003677">
    <property type="term" value="F:DNA binding"/>
    <property type="evidence" value="ECO:0007669"/>
    <property type="project" value="UniProtKB-KW"/>
</dbReference>
<dbReference type="FunFam" id="1.10.10.10:FF:000001">
    <property type="entry name" value="LysR family transcriptional regulator"/>
    <property type="match status" value="1"/>
</dbReference>
<dbReference type="Pfam" id="PF00126">
    <property type="entry name" value="HTH_1"/>
    <property type="match status" value="1"/>
</dbReference>
<comment type="caution">
    <text evidence="6">The sequence shown here is derived from an EMBL/GenBank/DDBJ whole genome shotgun (WGS) entry which is preliminary data.</text>
</comment>
<dbReference type="InterPro" id="IPR036388">
    <property type="entry name" value="WH-like_DNA-bd_sf"/>
</dbReference>
<dbReference type="AlphaFoldDB" id="T1CYY1"/>
<dbReference type="InterPro" id="IPR000847">
    <property type="entry name" value="LysR_HTH_N"/>
</dbReference>
<dbReference type="GO" id="GO:0005829">
    <property type="term" value="C:cytosol"/>
    <property type="evidence" value="ECO:0007669"/>
    <property type="project" value="TreeGrafter"/>
</dbReference>
<gene>
    <name evidence="6" type="ORF">B1A_04437</name>
</gene>
<accession>T1CYY1</accession>
<dbReference type="GO" id="GO:0003700">
    <property type="term" value="F:DNA-binding transcription factor activity"/>
    <property type="evidence" value="ECO:0007669"/>
    <property type="project" value="InterPro"/>
</dbReference>
<sequence>MIGISPRQLEVFVAVAALGSVRAAAEQLHLTQPAASMALAGLERRIGVVLFDRARQRLHLNARGRAMLPQAREVLVRMQALERNAAASPDELLGELRIGASNT</sequence>
<organism evidence="6">
    <name type="scientific">mine drainage metagenome</name>
    <dbReference type="NCBI Taxonomy" id="410659"/>
    <lineage>
        <taxon>unclassified sequences</taxon>
        <taxon>metagenomes</taxon>
        <taxon>ecological metagenomes</taxon>
    </lineage>
</organism>